<dbReference type="AlphaFoldDB" id="A0A3B1AWU6"/>
<reference evidence="1" key="1">
    <citation type="submission" date="2018-06" db="EMBL/GenBank/DDBJ databases">
        <authorList>
            <person name="Zhirakovskaya E."/>
        </authorList>
    </citation>
    <scope>NUCLEOTIDE SEQUENCE</scope>
</reference>
<evidence type="ECO:0000313" key="1">
    <source>
        <dbReference type="EMBL" id="VAX06231.1"/>
    </source>
</evidence>
<organism evidence="1">
    <name type="scientific">hydrothermal vent metagenome</name>
    <dbReference type="NCBI Taxonomy" id="652676"/>
    <lineage>
        <taxon>unclassified sequences</taxon>
        <taxon>metagenomes</taxon>
        <taxon>ecological metagenomes</taxon>
    </lineage>
</organism>
<accession>A0A3B1AWU6</accession>
<sequence>MKLLSITLFAASISISTTSFAACPSGLTADDMHECVMMEGNDDLDYREWAPEFYKNINPEKAASVRAAYEAETKNTAKKGRLTLSD</sequence>
<protein>
    <submittedName>
        <fullName evidence="1">Uncharacterized protein</fullName>
    </submittedName>
</protein>
<proteinExistence type="predicted"/>
<dbReference type="PROSITE" id="PS51257">
    <property type="entry name" value="PROKAR_LIPOPROTEIN"/>
    <property type="match status" value="1"/>
</dbReference>
<name>A0A3B1AWU6_9ZZZZ</name>
<dbReference type="EMBL" id="UOFY01000007">
    <property type="protein sequence ID" value="VAX06231.1"/>
    <property type="molecule type" value="Genomic_DNA"/>
</dbReference>
<gene>
    <name evidence="1" type="ORF">MNBD_GAMMA25-1000</name>
</gene>